<protein>
    <submittedName>
        <fullName evidence="2">Uncharacterized protein</fullName>
    </submittedName>
</protein>
<reference evidence="2" key="1">
    <citation type="submission" date="2022-08" db="UniProtKB">
        <authorList>
            <consortium name="EnsemblMetazoa"/>
        </authorList>
    </citation>
    <scope>IDENTIFICATION</scope>
    <source>
        <strain evidence="2">05x7-T-G4-1.051#20</strain>
    </source>
</reference>
<evidence type="ECO:0000313" key="3">
    <source>
        <dbReference type="Proteomes" id="UP000005408"/>
    </source>
</evidence>
<dbReference type="AlphaFoldDB" id="A0A8W8M9W8"/>
<feature type="compositionally biased region" description="Polar residues" evidence="1">
    <location>
        <begin position="436"/>
        <end position="447"/>
    </location>
</feature>
<feature type="region of interest" description="Disordered" evidence="1">
    <location>
        <begin position="435"/>
        <end position="454"/>
    </location>
</feature>
<name>A0A8W8M9W8_MAGGI</name>
<feature type="region of interest" description="Disordered" evidence="1">
    <location>
        <begin position="86"/>
        <end position="114"/>
    </location>
</feature>
<feature type="compositionally biased region" description="Polar residues" evidence="1">
    <location>
        <begin position="324"/>
        <end position="351"/>
    </location>
</feature>
<keyword evidence="3" id="KW-1185">Reference proteome</keyword>
<feature type="compositionally biased region" description="Basic and acidic residues" evidence="1">
    <location>
        <begin position="215"/>
        <end position="227"/>
    </location>
</feature>
<feature type="compositionally biased region" description="Polar residues" evidence="1">
    <location>
        <begin position="295"/>
        <end position="312"/>
    </location>
</feature>
<feature type="region of interest" description="Disordered" evidence="1">
    <location>
        <begin position="208"/>
        <end position="227"/>
    </location>
</feature>
<dbReference type="Proteomes" id="UP000005408">
    <property type="component" value="Unassembled WGS sequence"/>
</dbReference>
<proteinExistence type="predicted"/>
<organism evidence="2 3">
    <name type="scientific">Magallana gigas</name>
    <name type="common">Pacific oyster</name>
    <name type="synonym">Crassostrea gigas</name>
    <dbReference type="NCBI Taxonomy" id="29159"/>
    <lineage>
        <taxon>Eukaryota</taxon>
        <taxon>Metazoa</taxon>
        <taxon>Spiralia</taxon>
        <taxon>Lophotrochozoa</taxon>
        <taxon>Mollusca</taxon>
        <taxon>Bivalvia</taxon>
        <taxon>Autobranchia</taxon>
        <taxon>Pteriomorphia</taxon>
        <taxon>Ostreida</taxon>
        <taxon>Ostreoidea</taxon>
        <taxon>Ostreidae</taxon>
        <taxon>Magallana</taxon>
    </lineage>
</organism>
<dbReference type="EnsemblMetazoa" id="G32471.1">
    <property type="protein sequence ID" value="G32471.1:cds"/>
    <property type="gene ID" value="G32471"/>
</dbReference>
<evidence type="ECO:0000313" key="2">
    <source>
        <dbReference type="EnsemblMetazoa" id="G32471.1:cds"/>
    </source>
</evidence>
<feature type="region of interest" description="Disordered" evidence="1">
    <location>
        <begin position="294"/>
        <end position="351"/>
    </location>
</feature>
<accession>A0A8W8M9W8</accession>
<feature type="compositionally biased region" description="Polar residues" evidence="1">
    <location>
        <begin position="86"/>
        <end position="112"/>
    </location>
</feature>
<evidence type="ECO:0000256" key="1">
    <source>
        <dbReference type="SAM" id="MobiDB-lite"/>
    </source>
</evidence>
<sequence>MTTGKTILSNRKPPSLITKENLTQANSTQKLDQQNRKSTKTFPYTKGYKKCNIADSPVASDARFEIVTLGLPRLTGSLSNLKENIQNNVVDSPSQSSRNLSESRQSNRSSFAKTPMSEKFLDSCDPAMKCIAETGHTISYGSREKSAQAEDQQLQMIPTLTSRSTRGAKGSDISPIIRDTQKEIALANKKKELDSPCSEAYGIEASEQPSSLGVECDHQTSPKSYHPDDNVNILNYFSDVNMKAITQSTSNKEFIRPREIVLYKEQNNREGQKGSSLVQGIRDIRKNIEPFGFENKSNVARPSGSSISNPVQFASAPTKVGNPIATSEASANQSSQSDLSQYGQQSSENDIVSQQIQETYRYPVPVSDDSDAKNLEMEASALREDMANQSNTIGYRDIQNSIPDQNHRSFENREYHSSKVDQFCYSDGGRLRLQGRYNSSNAPTNMRETSDRREGSIFGSMSNALNDCPPLDNNLLNEETPTSNNNS</sequence>